<dbReference type="InterPro" id="IPR012823">
    <property type="entry name" value="Flagell_FliJ"/>
</dbReference>
<dbReference type="OrthoDB" id="7220015at2"/>
<dbReference type="InterPro" id="IPR053716">
    <property type="entry name" value="Flag_assembly_chemotaxis_eff"/>
</dbReference>
<keyword evidence="9" id="KW-0472">Membrane</keyword>
<reference evidence="12 13" key="1">
    <citation type="submission" date="2019-07" db="EMBL/GenBank/DDBJ databases">
        <title>Whole genome shotgun sequence of Gluconobacter wancherniae NBRC 103581.</title>
        <authorList>
            <person name="Hosoyama A."/>
            <person name="Uohara A."/>
            <person name="Ohji S."/>
            <person name="Ichikawa N."/>
        </authorList>
    </citation>
    <scope>NUCLEOTIDE SEQUENCE [LARGE SCALE GENOMIC DNA]</scope>
    <source>
        <strain evidence="12 13">NBRC 103581</strain>
    </source>
</reference>
<evidence type="ECO:0000256" key="4">
    <source>
        <dbReference type="ARBA" id="ARBA00022448"/>
    </source>
</evidence>
<name>A0A511AWH8_9PROT</name>
<keyword evidence="6" id="KW-0145">Chemotaxis</keyword>
<evidence type="ECO:0000313" key="13">
    <source>
        <dbReference type="Proteomes" id="UP000321230"/>
    </source>
</evidence>
<dbReference type="RefSeq" id="WP_146793375.1">
    <property type="nucleotide sequence ID" value="NZ_BARC01000005.1"/>
</dbReference>
<evidence type="ECO:0000256" key="2">
    <source>
        <dbReference type="ARBA" id="ARBA00010004"/>
    </source>
</evidence>
<evidence type="ECO:0000256" key="3">
    <source>
        <dbReference type="ARBA" id="ARBA00020392"/>
    </source>
</evidence>
<keyword evidence="7" id="KW-1005">Bacterial flagellum biogenesis</keyword>
<dbReference type="EMBL" id="BJUZ01000001">
    <property type="protein sequence ID" value="GEK92559.1"/>
    <property type="molecule type" value="Genomic_DNA"/>
</dbReference>
<dbReference type="GO" id="GO:0006935">
    <property type="term" value="P:chemotaxis"/>
    <property type="evidence" value="ECO:0007669"/>
    <property type="project" value="UniProtKB-KW"/>
</dbReference>
<evidence type="ECO:0000256" key="7">
    <source>
        <dbReference type="ARBA" id="ARBA00022795"/>
    </source>
</evidence>
<dbReference type="GO" id="GO:0044781">
    <property type="term" value="P:bacterial-type flagellum organization"/>
    <property type="evidence" value="ECO:0007669"/>
    <property type="project" value="UniProtKB-KW"/>
</dbReference>
<dbReference type="GO" id="GO:0009288">
    <property type="term" value="C:bacterial-type flagellum"/>
    <property type="evidence" value="ECO:0007669"/>
    <property type="project" value="InterPro"/>
</dbReference>
<comment type="similarity">
    <text evidence="2">Belongs to the FliJ family.</text>
</comment>
<evidence type="ECO:0000256" key="9">
    <source>
        <dbReference type="ARBA" id="ARBA00023136"/>
    </source>
</evidence>
<dbReference type="GO" id="GO:0005886">
    <property type="term" value="C:plasma membrane"/>
    <property type="evidence" value="ECO:0007669"/>
    <property type="project" value="UniProtKB-SubCell"/>
</dbReference>
<keyword evidence="4" id="KW-0813">Transport</keyword>
<proteinExistence type="inferred from homology"/>
<dbReference type="GO" id="GO:0015031">
    <property type="term" value="P:protein transport"/>
    <property type="evidence" value="ECO:0007669"/>
    <property type="project" value="UniProtKB-KW"/>
</dbReference>
<evidence type="ECO:0000256" key="6">
    <source>
        <dbReference type="ARBA" id="ARBA00022500"/>
    </source>
</evidence>
<accession>A0A511AWH8</accession>
<keyword evidence="11" id="KW-0175">Coiled coil</keyword>
<keyword evidence="8" id="KW-0653">Protein transport</keyword>
<dbReference type="Gene3D" id="1.10.287.1700">
    <property type="match status" value="1"/>
</dbReference>
<evidence type="ECO:0000256" key="11">
    <source>
        <dbReference type="SAM" id="Coils"/>
    </source>
</evidence>
<evidence type="ECO:0000256" key="8">
    <source>
        <dbReference type="ARBA" id="ARBA00022927"/>
    </source>
</evidence>
<dbReference type="AlphaFoldDB" id="A0A511AWH8"/>
<gene>
    <name evidence="12" type="ORF">GWA01_03290</name>
</gene>
<keyword evidence="5" id="KW-1003">Cell membrane</keyword>
<keyword evidence="13" id="KW-1185">Reference proteome</keyword>
<evidence type="ECO:0000256" key="10">
    <source>
        <dbReference type="ARBA" id="ARBA00023225"/>
    </source>
</evidence>
<comment type="caution">
    <text evidence="12">The sequence shown here is derived from an EMBL/GenBank/DDBJ whole genome shotgun (WGS) entry which is preliminary data.</text>
</comment>
<evidence type="ECO:0000313" key="12">
    <source>
        <dbReference type="EMBL" id="GEK92559.1"/>
    </source>
</evidence>
<feature type="coiled-coil region" evidence="11">
    <location>
        <begin position="100"/>
        <end position="133"/>
    </location>
</feature>
<dbReference type="Pfam" id="PF02050">
    <property type="entry name" value="FliJ"/>
    <property type="match status" value="1"/>
</dbReference>
<comment type="subcellular location">
    <subcellularLocation>
        <location evidence="1">Cell membrane</location>
        <topology evidence="1">Peripheral membrane protein</topology>
        <orientation evidence="1">Cytoplasmic side</orientation>
    </subcellularLocation>
</comment>
<organism evidence="12 13">
    <name type="scientific">Gluconobacter wancherniae NBRC 103581</name>
    <dbReference type="NCBI Taxonomy" id="656744"/>
    <lineage>
        <taxon>Bacteria</taxon>
        <taxon>Pseudomonadati</taxon>
        <taxon>Pseudomonadota</taxon>
        <taxon>Alphaproteobacteria</taxon>
        <taxon>Acetobacterales</taxon>
        <taxon>Acetobacteraceae</taxon>
        <taxon>Gluconobacter</taxon>
    </lineage>
</organism>
<evidence type="ECO:0000256" key="1">
    <source>
        <dbReference type="ARBA" id="ARBA00004413"/>
    </source>
</evidence>
<evidence type="ECO:0000256" key="5">
    <source>
        <dbReference type="ARBA" id="ARBA00022475"/>
    </source>
</evidence>
<sequence length="141" mass="15443">MRATPLDTLLTLRKHELQAVERTFSEALSQEADAAAEVARAERHLIEEQKMASDPLADDGAVEAFSRWLPVGRAAINSARHNEKNAGLAREIAKSALMMARAAVETVETLQKKRRAEEDAAALRREQNVLDEVGARQSGGN</sequence>
<keyword evidence="10" id="KW-1006">Bacterial flagellum protein export</keyword>
<protein>
    <recommendedName>
        <fullName evidence="3">Flagellar FliJ protein</fullName>
    </recommendedName>
</protein>
<dbReference type="GO" id="GO:0071973">
    <property type="term" value="P:bacterial-type flagellum-dependent cell motility"/>
    <property type="evidence" value="ECO:0007669"/>
    <property type="project" value="InterPro"/>
</dbReference>
<dbReference type="Proteomes" id="UP000321230">
    <property type="component" value="Unassembled WGS sequence"/>
</dbReference>